<reference evidence="1" key="2">
    <citation type="submission" date="2020-07" db="EMBL/GenBank/DDBJ databases">
        <authorList>
            <person name="Lood C."/>
            <person name="Girard L."/>
        </authorList>
    </citation>
    <scope>NUCLEOTIDE SEQUENCE</scope>
    <source>
        <strain evidence="1">BW13M1</strain>
    </source>
</reference>
<protein>
    <submittedName>
        <fullName evidence="1">Uncharacterized protein</fullName>
    </submittedName>
</protein>
<organism evidence="1">
    <name type="scientific">Pseudomonas peradeniyensis</name>
    <dbReference type="NCBI Taxonomy" id="2745488"/>
    <lineage>
        <taxon>Bacteria</taxon>
        <taxon>Pseudomonadati</taxon>
        <taxon>Pseudomonadota</taxon>
        <taxon>Gammaproteobacteria</taxon>
        <taxon>Pseudomonadales</taxon>
        <taxon>Pseudomonadaceae</taxon>
        <taxon>Pseudomonas</taxon>
    </lineage>
</organism>
<proteinExistence type="predicted"/>
<reference evidence="1" key="1">
    <citation type="journal article" date="2020" name="Microorganisms">
        <title>Reliable Identification of Environmental Pseudomonas Isolates Using the rpoD Gene.</title>
        <authorList>
            <consortium name="The Broad Institute Genome Sequencing Platform"/>
            <person name="Girard L."/>
            <person name="Lood C."/>
            <person name="Rokni-Zadeh H."/>
            <person name="van Noort V."/>
            <person name="Lavigne R."/>
            <person name="De Mot R."/>
        </authorList>
    </citation>
    <scope>NUCLEOTIDE SEQUENCE</scope>
    <source>
        <strain evidence="1">BW13M1</strain>
    </source>
</reference>
<gene>
    <name evidence="1" type="ORF">HU751_19320</name>
</gene>
<dbReference type="AlphaFoldDB" id="A0A923GAR6"/>
<evidence type="ECO:0000313" key="1">
    <source>
        <dbReference type="EMBL" id="MBC3447932.1"/>
    </source>
</evidence>
<dbReference type="RefSeq" id="WP_186734366.1">
    <property type="nucleotide sequence ID" value="NZ_JABWRJ020000001.1"/>
</dbReference>
<comment type="caution">
    <text evidence="1">The sequence shown here is derived from an EMBL/GenBank/DDBJ whole genome shotgun (WGS) entry which is preliminary data.</text>
</comment>
<dbReference type="EMBL" id="JABWRJ010000029">
    <property type="protein sequence ID" value="MBC3447932.1"/>
    <property type="molecule type" value="Genomic_DNA"/>
</dbReference>
<accession>A0A923GAR6</accession>
<name>A0A923GAR6_9PSED</name>
<sequence>MTVAYDLYGAKDLGLLSAKVNVERTLGEAFEERDSSYQGGIYYVLGGGDAEVFVLKLNVDPFDGDAVEQNYPDYTVLLYINATDRSSALERIMRQAGFKLLRHEVF</sequence>